<dbReference type="AlphaFoldDB" id="A0A9N8P0W9"/>
<dbReference type="Gene3D" id="3.40.50.10300">
    <property type="entry name" value="CoaB-like"/>
    <property type="match status" value="1"/>
</dbReference>
<dbReference type="InterPro" id="IPR036551">
    <property type="entry name" value="Flavin_trans-like"/>
</dbReference>
<feature type="domain" description="Flavoprotein" evidence="5">
    <location>
        <begin position="7"/>
        <end position="178"/>
    </location>
</feature>
<dbReference type="HAMAP" id="MF_02225">
    <property type="entry name" value="CoaBC"/>
    <property type="match status" value="1"/>
</dbReference>
<comment type="cofactor">
    <cofactor evidence="3">
        <name>Mg(2+)</name>
        <dbReference type="ChEBI" id="CHEBI:18420"/>
    </cofactor>
</comment>
<keyword evidence="8" id="KW-1185">Reference proteome</keyword>
<dbReference type="EC" id="6.3.2.5" evidence="3"/>
<dbReference type="NCBIfam" id="TIGR00521">
    <property type="entry name" value="coaBC_dfp"/>
    <property type="match status" value="1"/>
</dbReference>
<dbReference type="GO" id="GO:0004633">
    <property type="term" value="F:phosphopantothenoylcysteine decarboxylase activity"/>
    <property type="evidence" value="ECO:0007669"/>
    <property type="project" value="UniProtKB-UniRule"/>
</dbReference>
<comment type="catalytic activity">
    <reaction evidence="3 4">
        <text>N-[(R)-4-phosphopantothenoyl]-L-cysteine + H(+) = (R)-4'-phosphopantetheine + CO2</text>
        <dbReference type="Rhea" id="RHEA:16793"/>
        <dbReference type="ChEBI" id="CHEBI:15378"/>
        <dbReference type="ChEBI" id="CHEBI:16526"/>
        <dbReference type="ChEBI" id="CHEBI:59458"/>
        <dbReference type="ChEBI" id="CHEBI:61723"/>
        <dbReference type="EC" id="4.1.1.36"/>
    </reaction>
</comment>
<proteinExistence type="inferred from homology"/>
<dbReference type="Pfam" id="PF04127">
    <property type="entry name" value="DFP"/>
    <property type="match status" value="1"/>
</dbReference>
<keyword evidence="1 3" id="KW-0210">Decarboxylase</keyword>
<comment type="catalytic activity">
    <reaction evidence="3 4">
        <text>(R)-4'-phosphopantothenate + L-cysteine + CTP = N-[(R)-4-phosphopantothenoyl]-L-cysteine + CMP + diphosphate + H(+)</text>
        <dbReference type="Rhea" id="RHEA:19397"/>
        <dbReference type="ChEBI" id="CHEBI:10986"/>
        <dbReference type="ChEBI" id="CHEBI:15378"/>
        <dbReference type="ChEBI" id="CHEBI:33019"/>
        <dbReference type="ChEBI" id="CHEBI:35235"/>
        <dbReference type="ChEBI" id="CHEBI:37563"/>
        <dbReference type="ChEBI" id="CHEBI:59458"/>
        <dbReference type="ChEBI" id="CHEBI:60377"/>
        <dbReference type="EC" id="6.3.2.5"/>
    </reaction>
</comment>
<comment type="similarity">
    <text evidence="3 4">In the N-terminal section; belongs to the HFCD (homo-oligomeric flavin containing Cys decarboxylase) superfamily.</text>
</comment>
<dbReference type="PANTHER" id="PTHR14359">
    <property type="entry name" value="HOMO-OLIGOMERIC FLAVIN CONTAINING CYS DECARBOXYLASE FAMILY"/>
    <property type="match status" value="1"/>
</dbReference>
<evidence type="ECO:0000256" key="2">
    <source>
        <dbReference type="ARBA" id="ARBA00023239"/>
    </source>
</evidence>
<dbReference type="GO" id="GO:0071513">
    <property type="term" value="C:phosphopantothenoylcysteine decarboxylase complex"/>
    <property type="evidence" value="ECO:0007669"/>
    <property type="project" value="TreeGrafter"/>
</dbReference>
<dbReference type="InterPro" id="IPR003382">
    <property type="entry name" value="Flavoprotein"/>
</dbReference>
<keyword evidence="3 4" id="KW-0436">Ligase</keyword>
<keyword evidence="2 3" id="KW-0456">Lyase</keyword>
<dbReference type="GO" id="GO:0010181">
    <property type="term" value="F:FMN binding"/>
    <property type="evidence" value="ECO:0007669"/>
    <property type="project" value="UniProtKB-UniRule"/>
</dbReference>
<dbReference type="Pfam" id="PF02441">
    <property type="entry name" value="Flavoprotein"/>
    <property type="match status" value="1"/>
</dbReference>
<dbReference type="PANTHER" id="PTHR14359:SF6">
    <property type="entry name" value="PHOSPHOPANTOTHENOYLCYSTEINE DECARBOXYLASE"/>
    <property type="match status" value="1"/>
</dbReference>
<comment type="pathway">
    <text evidence="3 4">Cofactor biosynthesis; coenzyme A biosynthesis; CoA from (R)-pantothenate: step 3/5.</text>
</comment>
<dbReference type="GO" id="GO:0004632">
    <property type="term" value="F:phosphopantothenate--cysteine ligase activity"/>
    <property type="evidence" value="ECO:0007669"/>
    <property type="project" value="UniProtKB-UniRule"/>
</dbReference>
<feature type="domain" description="DNA/pantothenate metabolism flavoprotein C-terminal" evidence="6">
    <location>
        <begin position="189"/>
        <end position="398"/>
    </location>
</feature>
<keyword evidence="3" id="KW-0479">Metal-binding</keyword>
<gene>
    <name evidence="3 7" type="primary">coaBC</name>
    <name evidence="7" type="ORF">FLAPXU55_01215</name>
</gene>
<evidence type="ECO:0000256" key="1">
    <source>
        <dbReference type="ARBA" id="ARBA00022793"/>
    </source>
</evidence>
<feature type="binding site" evidence="3">
    <location>
        <position position="345"/>
    </location>
    <ligand>
        <name>CTP</name>
        <dbReference type="ChEBI" id="CHEBI:37563"/>
    </ligand>
</feature>
<dbReference type="Proteomes" id="UP000533639">
    <property type="component" value="Unassembled WGS sequence"/>
</dbReference>
<dbReference type="EC" id="4.1.1.36" evidence="3"/>
<keyword evidence="3 4" id="KW-0285">Flavoprotein</keyword>
<dbReference type="InterPro" id="IPR007085">
    <property type="entry name" value="DNA/pantothenate-metab_flavo_C"/>
</dbReference>
<keyword evidence="3" id="KW-0460">Magnesium</keyword>
<evidence type="ECO:0000313" key="7">
    <source>
        <dbReference type="EMBL" id="CAC9973531.1"/>
    </source>
</evidence>
<reference evidence="7 8" key="1">
    <citation type="submission" date="2020-06" db="EMBL/GenBank/DDBJ databases">
        <authorList>
            <person name="Criscuolo A."/>
        </authorList>
    </citation>
    <scope>NUCLEOTIDE SEQUENCE [LARGE SCALE GENOMIC DNA]</scope>
    <source>
        <strain evidence="7">PXU-55</strain>
    </source>
</reference>
<comment type="caution">
    <text evidence="7">The sequence shown here is derived from an EMBL/GenBank/DDBJ whole genome shotgun (WGS) entry which is preliminary data.</text>
</comment>
<comment type="function">
    <text evidence="4">Catalyzes two steps in the biosynthesis of coenzyme A. In the first step cysteine is conjugated to 4'-phosphopantothenate to form 4-phosphopantothenoylcysteine, in the latter compound is decarboxylated to form 4'-phosphopantotheine.</text>
</comment>
<comment type="function">
    <text evidence="3">Catalyzes two sequential steps in the biosynthesis of coenzyme A. In the first step cysteine is conjugated to 4'-phosphopantothenate to form 4-phosphopantothenoylcysteine. In the second step the latter compound is decarboxylated to form 4'-phosphopantotheine.</text>
</comment>
<feature type="binding site" evidence="3">
    <location>
        <position position="293"/>
    </location>
    <ligand>
        <name>CTP</name>
        <dbReference type="ChEBI" id="CHEBI:37563"/>
    </ligand>
</feature>
<dbReference type="InterPro" id="IPR035929">
    <property type="entry name" value="CoaB-like_sf"/>
</dbReference>
<comment type="cofactor">
    <cofactor evidence="3">
        <name>FMN</name>
        <dbReference type="ChEBI" id="CHEBI:58210"/>
    </cofactor>
    <text evidence="3">Binds 1 FMN per subunit.</text>
</comment>
<dbReference type="EMBL" id="CAIJDE010000033">
    <property type="protein sequence ID" value="CAC9973531.1"/>
    <property type="molecule type" value="Genomic_DNA"/>
</dbReference>
<protein>
    <recommendedName>
        <fullName evidence="3">Coenzyme A biosynthesis bifunctional protein CoaBC</fullName>
    </recommendedName>
    <alternativeName>
        <fullName evidence="3">DNA/pantothenate metabolism flavoprotein</fullName>
    </alternativeName>
    <alternativeName>
        <fullName evidence="3">Phosphopantothenoylcysteine synthetase/decarboxylase</fullName>
        <shortName evidence="3">PPCS-PPCDC</shortName>
    </alternativeName>
    <domain>
        <recommendedName>
            <fullName evidence="3">Phosphopantothenoylcysteine decarboxylase</fullName>
            <shortName evidence="3">PPC decarboxylase</shortName>
            <shortName evidence="3">PPC-DC</shortName>
            <ecNumber evidence="3">4.1.1.36</ecNumber>
        </recommendedName>
        <alternativeName>
            <fullName evidence="3">CoaC</fullName>
        </alternativeName>
    </domain>
    <domain>
        <recommendedName>
            <fullName evidence="3">Phosphopantothenate--cysteine ligase</fullName>
            <ecNumber evidence="3">6.3.2.5</ecNumber>
        </recommendedName>
        <alternativeName>
            <fullName evidence="3">CoaB</fullName>
        </alternativeName>
        <alternativeName>
            <fullName evidence="3">Phosphopantothenoylcysteine synthetase</fullName>
            <shortName evidence="3">PPC synthetase</shortName>
            <shortName evidence="3">PPC-S</shortName>
        </alternativeName>
    </domain>
</protein>
<dbReference type="Gene3D" id="3.40.50.1950">
    <property type="entry name" value="Flavin prenyltransferase-like"/>
    <property type="match status" value="1"/>
</dbReference>
<sequence length="404" mass="43851">MSVLNGKKILLGVSGGIAAYKTASLVRLFIKAGAHVQVIMTPASKDFVTPLTLSTLSKNPVHSSFFNDDNEDAVWNNHVELGLWADLMLIAPATANTMSKMATGNCDNLLIATYLSAKCPVYFAPAMDLDMYKHPSTISSFNALKQFGNIIIPAEKGELASGLSGEGRMAEPENIVAFLEADLESKLPLKGKKILITAGPTYEAIDPVRFIGNHSSGKMGFDIANAAANLGAQVVLVSGPTHYKAKNPSIEVINIMSAQEMYDACHKHFDDSDAAIAAAAVADYKPKEVALQKIKKNASEFSIELEKTKDILSSLGAIKKNQFLIGFALETENEIENAKLKIQKKNLDLIVLNSLQDEGAGFKKETNKVTFIDKNFNIEPMELKSKEFVAVDILNKVISHFLKS</sequence>
<dbReference type="GO" id="GO:0046872">
    <property type="term" value="F:metal ion binding"/>
    <property type="evidence" value="ECO:0007669"/>
    <property type="project" value="UniProtKB-KW"/>
</dbReference>
<comment type="similarity">
    <text evidence="3 4">In the C-terminal section; belongs to the PPC synthetase family.</text>
</comment>
<feature type="binding site" evidence="3">
    <location>
        <position position="283"/>
    </location>
    <ligand>
        <name>CTP</name>
        <dbReference type="ChEBI" id="CHEBI:37563"/>
    </ligand>
</feature>
<feature type="region of interest" description="Phosphopantothenoylcysteine decarboxylase" evidence="3">
    <location>
        <begin position="1"/>
        <end position="193"/>
    </location>
</feature>
<comment type="caution">
    <text evidence="3">Lacks conserved residue(s) required for the propagation of feature annotation.</text>
</comment>
<keyword evidence="3 4" id="KW-0288">FMN</keyword>
<name>A0A9N8P0W9_9FLAO</name>
<dbReference type="GO" id="GO:0015941">
    <property type="term" value="P:pantothenate catabolic process"/>
    <property type="evidence" value="ECO:0007669"/>
    <property type="project" value="InterPro"/>
</dbReference>
<comment type="pathway">
    <text evidence="3 4">Cofactor biosynthesis; coenzyme A biosynthesis; CoA from (R)-pantothenate: step 2/5.</text>
</comment>
<dbReference type="RefSeq" id="WP_180856986.1">
    <property type="nucleotide sequence ID" value="NZ_CAIJDE010000033.1"/>
</dbReference>
<dbReference type="GO" id="GO:0015937">
    <property type="term" value="P:coenzyme A biosynthetic process"/>
    <property type="evidence" value="ECO:0007669"/>
    <property type="project" value="UniProtKB-UniRule"/>
</dbReference>
<feature type="region of interest" description="Phosphopantothenate--cysteine ligase" evidence="3">
    <location>
        <begin position="194"/>
        <end position="404"/>
    </location>
</feature>
<evidence type="ECO:0000259" key="5">
    <source>
        <dbReference type="Pfam" id="PF02441"/>
    </source>
</evidence>
<evidence type="ECO:0000256" key="4">
    <source>
        <dbReference type="RuleBase" id="RU364078"/>
    </source>
</evidence>
<dbReference type="InterPro" id="IPR005252">
    <property type="entry name" value="CoaBC"/>
</dbReference>
<evidence type="ECO:0000313" key="8">
    <source>
        <dbReference type="Proteomes" id="UP000533639"/>
    </source>
</evidence>
<keyword evidence="3" id="KW-0511">Multifunctional enzyme</keyword>
<dbReference type="SUPFAM" id="SSF102645">
    <property type="entry name" value="CoaB-like"/>
    <property type="match status" value="1"/>
</dbReference>
<organism evidence="7 8">
    <name type="scientific">Flavobacterium panici</name>
    <dbReference type="NCBI Taxonomy" id="2654843"/>
    <lineage>
        <taxon>Bacteria</taxon>
        <taxon>Pseudomonadati</taxon>
        <taxon>Bacteroidota</taxon>
        <taxon>Flavobacteriia</taxon>
        <taxon>Flavobacteriales</taxon>
        <taxon>Flavobacteriaceae</taxon>
        <taxon>Flavobacterium</taxon>
    </lineage>
</organism>
<dbReference type="SUPFAM" id="SSF52507">
    <property type="entry name" value="Homo-oligomeric flavin-containing Cys decarboxylases, HFCD"/>
    <property type="match status" value="1"/>
</dbReference>
<accession>A0A9N8P0W9</accession>
<feature type="binding site" evidence="3">
    <location>
        <position position="327"/>
    </location>
    <ligand>
        <name>CTP</name>
        <dbReference type="ChEBI" id="CHEBI:37563"/>
    </ligand>
</feature>
<evidence type="ECO:0000259" key="6">
    <source>
        <dbReference type="Pfam" id="PF04127"/>
    </source>
</evidence>
<feature type="binding site" evidence="3">
    <location>
        <position position="341"/>
    </location>
    <ligand>
        <name>CTP</name>
        <dbReference type="ChEBI" id="CHEBI:37563"/>
    </ligand>
</feature>
<evidence type="ECO:0000256" key="3">
    <source>
        <dbReference type="HAMAP-Rule" id="MF_02225"/>
    </source>
</evidence>